<dbReference type="PANTHER" id="PTHR21174">
    <property type="match status" value="1"/>
</dbReference>
<protein>
    <submittedName>
        <fullName evidence="1">Uncharacterized protein</fullName>
    </submittedName>
</protein>
<proteinExistence type="predicted"/>
<dbReference type="EMBL" id="MDYQ01000004">
    <property type="protein sequence ID" value="PRP89270.1"/>
    <property type="molecule type" value="Genomic_DNA"/>
</dbReference>
<reference evidence="1 2" key="1">
    <citation type="journal article" date="2018" name="Genome Biol. Evol.">
        <title>Multiple Roots of Fruiting Body Formation in Amoebozoa.</title>
        <authorList>
            <person name="Hillmann F."/>
            <person name="Forbes G."/>
            <person name="Novohradska S."/>
            <person name="Ferling I."/>
            <person name="Riege K."/>
            <person name="Groth M."/>
            <person name="Westermann M."/>
            <person name="Marz M."/>
            <person name="Spaller T."/>
            <person name="Winckler T."/>
            <person name="Schaap P."/>
            <person name="Glockner G."/>
        </authorList>
    </citation>
    <scope>NUCLEOTIDE SEQUENCE [LARGE SCALE GENOMIC DNA]</scope>
    <source>
        <strain evidence="1 2">Jena</strain>
    </source>
</reference>
<keyword evidence="2" id="KW-1185">Reference proteome</keyword>
<dbReference type="PANTHER" id="PTHR21174:SF0">
    <property type="entry name" value="HD PHOSPHOHYDROLASE FAMILY PROTEIN-RELATED"/>
    <property type="match status" value="1"/>
</dbReference>
<gene>
    <name evidence="1" type="ORF">PROFUN_02144</name>
</gene>
<dbReference type="PIRSF" id="PIRSF035170">
    <property type="entry name" value="HD_phosphohydro"/>
    <property type="match status" value="1"/>
</dbReference>
<dbReference type="InParanoid" id="A0A2P6NZ97"/>
<dbReference type="OrthoDB" id="330671at2759"/>
<comment type="caution">
    <text evidence="1">The sequence shown here is derived from an EMBL/GenBank/DDBJ whole genome shotgun (WGS) entry which is preliminary data.</text>
</comment>
<dbReference type="InterPro" id="IPR009218">
    <property type="entry name" value="HD_phosphohydro"/>
</dbReference>
<name>A0A2P6NZ97_9EUKA</name>
<dbReference type="SUPFAM" id="SSF109604">
    <property type="entry name" value="HD-domain/PDEase-like"/>
    <property type="match status" value="1"/>
</dbReference>
<accession>A0A2P6NZ97</accession>
<evidence type="ECO:0000313" key="2">
    <source>
        <dbReference type="Proteomes" id="UP000241769"/>
    </source>
</evidence>
<organism evidence="1 2">
    <name type="scientific">Planoprotostelium fungivorum</name>
    <dbReference type="NCBI Taxonomy" id="1890364"/>
    <lineage>
        <taxon>Eukaryota</taxon>
        <taxon>Amoebozoa</taxon>
        <taxon>Evosea</taxon>
        <taxon>Variosea</taxon>
        <taxon>Cavosteliida</taxon>
        <taxon>Cavosteliaceae</taxon>
        <taxon>Planoprotostelium</taxon>
    </lineage>
</organism>
<dbReference type="AlphaFoldDB" id="A0A2P6NZ97"/>
<evidence type="ECO:0000313" key="1">
    <source>
        <dbReference type="EMBL" id="PRP89270.1"/>
    </source>
</evidence>
<dbReference type="Proteomes" id="UP000241769">
    <property type="component" value="Unassembled WGS sequence"/>
</dbReference>
<sequence length="182" mass="21121">MLRFAIENELDDRTSVELAIWFHENSAIYDPKSADNEEKSQYLFEQFANEVSLVNHLSSIRIKVDSPQSPAQTHKVSQFILATKTHKLPDDMKDDVDLQLFLDFDLGVLGREGDRYDEYSGCIRREYIHVPTLLYINGRCKVLTSLRGGNIYFTPTFRDKYEEKAKSNMMREMEDLKAGKIT</sequence>